<reference evidence="1" key="1">
    <citation type="submission" date="2019-06" db="EMBL/GenBank/DDBJ databases">
        <authorList>
            <consortium name="Wellcome Sanger Institute Data Sharing"/>
        </authorList>
    </citation>
    <scope>NUCLEOTIDE SEQUENCE [LARGE SCALE GENOMIC DNA]</scope>
</reference>
<dbReference type="AlphaFoldDB" id="A0A667Y7E1"/>
<dbReference type="Proteomes" id="UP000472263">
    <property type="component" value="Chromosome 7"/>
</dbReference>
<sequence length="406" mass="45450">RPEHRSCRLRWKEEMQMKNRKTASDEQDKGRGFHRSRTLMCFISKYLSGETDTNPDSQDCPDPSHPADIVSACSDTPFCLYLYMDVDLGGGQSTNVIVIGYFDQHSGMKVLRLLDTLQSNADTNPNAQKGIAIGLSQEFVYQLRAFNSGFVSLCGLPELGTRACHTGLTASFSYVIDLVKDVLRHCSTFPPRNKRLKEKFTSAAIYNSSLPFSAQSILIMRTMQKMCSLWNDLVEHFSSLGQEENARRICAQLKDPKIRLHFLFLVQTLESLCTFQEVQQWGSSDVAADLQLASMLASSYTSRLLRPSTAERFLRRRDLALLHNDNELLPDSEVNVGVDASNFLASTSELDEHDKRDFMSDVVAFFKAALESMTDSIPEQLSDQALRNIATLLKPSGSVPVSICSS</sequence>
<organism evidence="1 2">
    <name type="scientific">Myripristis murdjan</name>
    <name type="common">pinecone soldierfish</name>
    <dbReference type="NCBI Taxonomy" id="586833"/>
    <lineage>
        <taxon>Eukaryota</taxon>
        <taxon>Metazoa</taxon>
        <taxon>Chordata</taxon>
        <taxon>Craniata</taxon>
        <taxon>Vertebrata</taxon>
        <taxon>Euteleostomi</taxon>
        <taxon>Actinopterygii</taxon>
        <taxon>Neopterygii</taxon>
        <taxon>Teleostei</taxon>
        <taxon>Neoteleostei</taxon>
        <taxon>Acanthomorphata</taxon>
        <taxon>Holocentriformes</taxon>
        <taxon>Holocentridae</taxon>
        <taxon>Myripristis</taxon>
    </lineage>
</organism>
<evidence type="ECO:0000313" key="1">
    <source>
        <dbReference type="Ensembl" id="ENSMMDP00005023517.1"/>
    </source>
</evidence>
<proteinExistence type="predicted"/>
<dbReference type="GeneTree" id="ENSGT00940000166923"/>
<dbReference type="Ensembl" id="ENSMMDT00005024025.1">
    <property type="protein sequence ID" value="ENSMMDP00005023517.1"/>
    <property type="gene ID" value="ENSMMDG00005011337.1"/>
</dbReference>
<dbReference type="InParanoid" id="A0A667Y7E1"/>
<reference evidence="1" key="2">
    <citation type="submission" date="2025-08" db="UniProtKB">
        <authorList>
            <consortium name="Ensembl"/>
        </authorList>
    </citation>
    <scope>IDENTIFICATION</scope>
</reference>
<reference evidence="1" key="3">
    <citation type="submission" date="2025-09" db="UniProtKB">
        <authorList>
            <consortium name="Ensembl"/>
        </authorList>
    </citation>
    <scope>IDENTIFICATION</scope>
</reference>
<evidence type="ECO:0000313" key="2">
    <source>
        <dbReference type="Proteomes" id="UP000472263"/>
    </source>
</evidence>
<name>A0A667Y7E1_9TELE</name>
<keyword evidence="2" id="KW-1185">Reference proteome</keyword>
<accession>A0A667Y7E1</accession>
<protein>
    <submittedName>
        <fullName evidence="1">Uncharacterized protein</fullName>
    </submittedName>
</protein>